<gene>
    <name evidence="2" type="ORF">K1X13_00265</name>
</gene>
<dbReference type="InterPro" id="IPR017850">
    <property type="entry name" value="Alkaline_phosphatase_core_sf"/>
</dbReference>
<evidence type="ECO:0000313" key="3">
    <source>
        <dbReference type="Proteomes" id="UP000754710"/>
    </source>
</evidence>
<dbReference type="Gene3D" id="3.40.720.10">
    <property type="entry name" value="Alkaline Phosphatase, subunit A"/>
    <property type="match status" value="1"/>
</dbReference>
<accession>A0ABS7REP3</accession>
<evidence type="ECO:0000313" key="2">
    <source>
        <dbReference type="EMBL" id="MBY9073241.1"/>
    </source>
</evidence>
<keyword evidence="1" id="KW-0812">Transmembrane</keyword>
<dbReference type="SUPFAM" id="SSF53649">
    <property type="entry name" value="Alkaline phosphatase-like"/>
    <property type="match status" value="1"/>
</dbReference>
<feature type="transmembrane region" description="Helical" evidence="1">
    <location>
        <begin position="83"/>
        <end position="109"/>
    </location>
</feature>
<evidence type="ECO:0000256" key="1">
    <source>
        <dbReference type="SAM" id="Phobius"/>
    </source>
</evidence>
<comment type="caution">
    <text evidence="2">The sequence shown here is derived from an EMBL/GenBank/DDBJ whole genome shotgun (WGS) entry which is preliminary data.</text>
</comment>
<reference evidence="2 3" key="1">
    <citation type="submission" date="2021-08" db="EMBL/GenBank/DDBJ databases">
        <title>Nocardioides bacterium WL0053 sp. nov., isolated from the sediment.</title>
        <authorList>
            <person name="Wang L."/>
            <person name="Zhang D."/>
            <person name="Zhang A."/>
        </authorList>
    </citation>
    <scope>NUCLEOTIDE SEQUENCE [LARGE SCALE GENOMIC DNA]</scope>
    <source>
        <strain evidence="2 3">WL0053</strain>
    </source>
</reference>
<dbReference type="EMBL" id="JAIEZQ010000001">
    <property type="protein sequence ID" value="MBY9073241.1"/>
    <property type="molecule type" value="Genomic_DNA"/>
</dbReference>
<organism evidence="2 3">
    <name type="scientific">Nocardioides jiangsuensis</name>
    <dbReference type="NCBI Taxonomy" id="2866161"/>
    <lineage>
        <taxon>Bacteria</taxon>
        <taxon>Bacillati</taxon>
        <taxon>Actinomycetota</taxon>
        <taxon>Actinomycetes</taxon>
        <taxon>Propionibacteriales</taxon>
        <taxon>Nocardioidaceae</taxon>
        <taxon>Nocardioides</taxon>
    </lineage>
</organism>
<feature type="transmembrane region" description="Helical" evidence="1">
    <location>
        <begin position="58"/>
        <end position="76"/>
    </location>
</feature>
<keyword evidence="1" id="KW-1133">Transmembrane helix</keyword>
<keyword evidence="1" id="KW-0472">Membrane</keyword>
<feature type="transmembrane region" description="Helical" evidence="1">
    <location>
        <begin position="27"/>
        <end position="46"/>
    </location>
</feature>
<keyword evidence="3" id="KW-1185">Reference proteome</keyword>
<dbReference type="Proteomes" id="UP000754710">
    <property type="component" value="Unassembled WGS sequence"/>
</dbReference>
<dbReference type="RefSeq" id="WP_221023059.1">
    <property type="nucleotide sequence ID" value="NZ_JAIEZQ010000001.1"/>
</dbReference>
<protein>
    <submittedName>
        <fullName evidence="2">CDP-alcohol phosphatidyltransferase family protein</fullName>
    </submittedName>
</protein>
<feature type="transmembrane region" description="Helical" evidence="1">
    <location>
        <begin position="173"/>
        <end position="196"/>
    </location>
</feature>
<name>A0ABS7REP3_9ACTN</name>
<sequence>MREPAPPGAWTHRGDARRSRWGARLRAAASAVATVLACLLVWFALLAPTEIGRLGPGAFVRIPLEGLLVVLLVLVLPAGTQRITAVAVGLALGLLSIVKILDMGFLAALGRPFDPVVDWGYVGSAVDLLVDSVGRPAAVVSLVAAGALGVALVVLLPLSVLRLTRIVDRHTATSVGAVTALGMVWAVGAVSGVRIVSDAPLASTSAAGLVYDHVRRIPDELRDRQAFAKASVDDPFRGVRAEELLTGLRGKDVLVVFVESYGRVAVQDPVFSARVGSTLDAGTSRLRVAGFSSRSAFLTSPTYGAASWLAHATLQSGLWVDTQQRYDVLVAGDRFTLGDAFKRAGWRTVGDVPSNREDWPQGEFYDFDTLYDARNVGYVGPEFGYATMPDQYTLAAFHRLELAHPHPPVMAEIDLASSHAPWTPLPRLVDWSLVGDGTVFDPMPAQGPSTDVVWRDPERVRTAYGRSIEYTLDALISFVETYGDPDLVLVVLGDHQPAAIVSGDAAGHDVPIAVIARDPAVLDRIDGWGWQAGMRPGPDAPVWPMDTFRDRFLTAYGPRPPSSASGP</sequence>
<proteinExistence type="predicted"/>
<feature type="transmembrane region" description="Helical" evidence="1">
    <location>
        <begin position="137"/>
        <end position="161"/>
    </location>
</feature>